<dbReference type="InterPro" id="IPR007861">
    <property type="entry name" value="DNA_mismatch_repair_MutS_clamp"/>
</dbReference>
<dbReference type="PANTHER" id="PTHR11361:SF148">
    <property type="entry name" value="DNA MISMATCH REPAIR PROTEIN MSH6"/>
    <property type="match status" value="1"/>
</dbReference>
<evidence type="ECO:0000313" key="11">
    <source>
        <dbReference type="Proteomes" id="UP001314263"/>
    </source>
</evidence>
<gene>
    <name evidence="10" type="ORF">CVIRNUC_005756</name>
</gene>
<evidence type="ECO:0000256" key="4">
    <source>
        <dbReference type="ARBA" id="ARBA00022840"/>
    </source>
</evidence>
<dbReference type="GO" id="GO:0005524">
    <property type="term" value="F:ATP binding"/>
    <property type="evidence" value="ECO:0007669"/>
    <property type="project" value="UniProtKB-UniRule"/>
</dbReference>
<evidence type="ECO:0000256" key="1">
    <source>
        <dbReference type="ARBA" id="ARBA00006271"/>
    </source>
</evidence>
<dbReference type="GO" id="GO:0140664">
    <property type="term" value="F:ATP-dependent DNA damage sensor activity"/>
    <property type="evidence" value="ECO:0007669"/>
    <property type="project" value="InterPro"/>
</dbReference>
<dbReference type="Gene3D" id="3.40.50.300">
    <property type="entry name" value="P-loop containing nucleotide triphosphate hydrolases"/>
    <property type="match status" value="1"/>
</dbReference>
<feature type="domain" description="DNA mismatch repair protein MutS core" evidence="8">
    <location>
        <begin position="701"/>
        <end position="1041"/>
    </location>
</feature>
<evidence type="ECO:0000256" key="2">
    <source>
        <dbReference type="ARBA" id="ARBA00022741"/>
    </source>
</evidence>
<evidence type="ECO:0000259" key="8">
    <source>
        <dbReference type="SMART" id="SM00533"/>
    </source>
</evidence>
<dbReference type="Gene3D" id="3.30.420.110">
    <property type="entry name" value="MutS, connector domain"/>
    <property type="match status" value="1"/>
</dbReference>
<evidence type="ECO:0000259" key="9">
    <source>
        <dbReference type="SMART" id="SM00534"/>
    </source>
</evidence>
<dbReference type="CDD" id="cd20404">
    <property type="entry name" value="Tudor_Agenet_AtEML-like"/>
    <property type="match status" value="1"/>
</dbReference>
<dbReference type="InterPro" id="IPR036678">
    <property type="entry name" value="MutS_con_dom_sf"/>
</dbReference>
<feature type="compositionally biased region" description="Acidic residues" evidence="7">
    <location>
        <begin position="192"/>
        <end position="201"/>
    </location>
</feature>
<dbReference type="Gene3D" id="1.10.1420.10">
    <property type="match status" value="2"/>
</dbReference>
<dbReference type="InterPro" id="IPR007696">
    <property type="entry name" value="DNA_mismatch_repair_MutS_core"/>
</dbReference>
<dbReference type="EMBL" id="CAUYUE010000007">
    <property type="protein sequence ID" value="CAK0782538.1"/>
    <property type="molecule type" value="Genomic_DNA"/>
</dbReference>
<proteinExistence type="inferred from homology"/>
<dbReference type="Pfam" id="PF05190">
    <property type="entry name" value="MutS_IV"/>
    <property type="match status" value="1"/>
</dbReference>
<dbReference type="Gene3D" id="3.40.1170.10">
    <property type="entry name" value="DNA repair protein MutS, domain I"/>
    <property type="match status" value="1"/>
</dbReference>
<keyword evidence="3 6" id="KW-0227">DNA damage</keyword>
<comment type="function">
    <text evidence="6">Component of the post-replicative DNA mismatch repair system (MMR).</text>
</comment>
<dbReference type="InterPro" id="IPR045076">
    <property type="entry name" value="MutS"/>
</dbReference>
<dbReference type="SUPFAM" id="SSF55271">
    <property type="entry name" value="DNA repair protein MutS, domain I"/>
    <property type="match status" value="1"/>
</dbReference>
<dbReference type="SMART" id="SM00533">
    <property type="entry name" value="MUTSd"/>
    <property type="match status" value="1"/>
</dbReference>
<dbReference type="InterPro" id="IPR007695">
    <property type="entry name" value="DNA_mismatch_repair_MutS-lik_N"/>
</dbReference>
<dbReference type="InterPro" id="IPR036187">
    <property type="entry name" value="DNA_mismatch_repair_MutS_sf"/>
</dbReference>
<evidence type="ECO:0000256" key="5">
    <source>
        <dbReference type="ARBA" id="ARBA00023125"/>
    </source>
</evidence>
<keyword evidence="5 6" id="KW-0238">DNA-binding</keyword>
<dbReference type="Pfam" id="PF01624">
    <property type="entry name" value="MutS_I"/>
    <property type="match status" value="1"/>
</dbReference>
<dbReference type="GO" id="GO:0006298">
    <property type="term" value="P:mismatch repair"/>
    <property type="evidence" value="ECO:0007669"/>
    <property type="project" value="InterPro"/>
</dbReference>
<feature type="compositionally biased region" description="Basic residues" evidence="7">
    <location>
        <begin position="1"/>
        <end position="11"/>
    </location>
</feature>
<feature type="domain" description="DNA mismatch repair proteins mutS family" evidence="9">
    <location>
        <begin position="1060"/>
        <end position="1252"/>
    </location>
</feature>
<reference evidence="10 11" key="1">
    <citation type="submission" date="2023-10" db="EMBL/GenBank/DDBJ databases">
        <authorList>
            <person name="Maclean D."/>
            <person name="Macfadyen A."/>
        </authorList>
    </citation>
    <scope>NUCLEOTIDE SEQUENCE [LARGE SCALE GENOMIC DNA]</scope>
</reference>
<dbReference type="Proteomes" id="UP001314263">
    <property type="component" value="Unassembled WGS sequence"/>
</dbReference>
<dbReference type="InterPro" id="IPR017261">
    <property type="entry name" value="DNA_mismatch_repair_MutS/MSH"/>
</dbReference>
<evidence type="ECO:0000256" key="6">
    <source>
        <dbReference type="PIRNR" id="PIRNR037677"/>
    </source>
</evidence>
<evidence type="ECO:0000256" key="3">
    <source>
        <dbReference type="ARBA" id="ARBA00022763"/>
    </source>
</evidence>
<dbReference type="Pfam" id="PF00488">
    <property type="entry name" value="MutS_V"/>
    <property type="match status" value="1"/>
</dbReference>
<dbReference type="Gene3D" id="2.30.30.140">
    <property type="match status" value="1"/>
</dbReference>
<protein>
    <recommendedName>
        <fullName evidence="6">DNA mismatch repair protein</fullName>
    </recommendedName>
</protein>
<dbReference type="SMART" id="SM00534">
    <property type="entry name" value="MUTSac"/>
    <property type="match status" value="1"/>
</dbReference>
<feature type="compositionally biased region" description="Low complexity" evidence="7">
    <location>
        <begin position="291"/>
        <end position="306"/>
    </location>
</feature>
<sequence length="1321" mass="142746">MASKSSGKRKAAPVVGQRSISAFFKPSTGPLQVIDNVKVEHSAKKQKSAQKQQPTHKASTPVAAPAPACISQPITSGSHKRTSPRQESAKKPGQQQLQETAAAADNVRPGSELVGRRVKVFWSADNAWFQGSLSEFSGSSGKHLCEYDDGDQEWLELSNERYELVEQSGPPPRRLNFGGRRQAAKKQRLVLDDSDEEDADMADAASEEVSGSEFEAADASSSSEDENDSTAVEASNEDEPVERKKPAVKASKAARTPKQSSQKAKHAARTPATGGKTPGQLPAAKPPQPRSSAQAKKAASAMQKALADGDAVMPSGKEASTGAVELCSDAARFASRTGRFPFLAPEHIRDANRRRPDHPAYNPRTLHIPADWFKKANVSEGQRQWWEFKAKHFDSLLCFKMGKFYELFEMDAHVGAEVLGLMYMRGDQPHCGFPEVKYLDCVERMVRHGLRVVVVEQTETPEMLKARNDNRAPGIKKSNVVRREVVAILTSGTLTDPDMLKAQPEAAYVLSLCERPLPPVAAGAPAQVLLSACYCDCASNTLVLGQWSDDLTRTQLRAQLAEMRPCELVLPGAPLSEATRKVLKAALRQPRTSRYSAPDSAESVLEMLEERGYFDKWPEVLKALKEHSDEHAQTLSALSLCAQHLQEILLDRKVLPFGSFRQLPGCQRIGARDIEPELPLHMSLDGSAFDNLEVLENTEGGTEGSLMSALDMCATVMGKRRLRAWLCRPMARIADIAERQDAVADLMGPAAQAAQAARDALSGIGDLERALARIQASSAAEAEGANAAIYYEDTAKRKVLSLITALRGLQSLQDAWVGLREMQGSLQSRLLTCMLSDGASVDMQEPLNELLGYTDWEQAAERGRIVPHAGSDANFDAAEHQIKGVEQSLSVHLKDVRRKLNCSSITYVALIKDTHLLEIPEDAWGAVPASYELVSQKKGFRRYRSPRLAELLREHAAAQEEREAALSSVLQGVVRQFARSHSVWEAAVDVVAELDALMSLAAVADVGSAHGPMCRPKLIEGHGNQQVFRAKGLRHPSAGLHLGAGCTFVPNDIELGGGKAPFIILTGPNMGGKSTMLRQVCLAALLAQAGAWVPAESLELTPVDAIFVRMGARDAIMSGQSTFLVELTETAAALNRATCRSLVALDELGRGTATVDGEAIAAAVVDTFTQKTKCRGLFATHYHKLADAHLEDPATSIRHMACHVAKDKAGHEQVTFLYELKEGACPKSYGTACARLAGMPESILARAEHLAAELEVATLPCAANSEQKAGGLARGAPARLPQKCMRDMIECLSSAHRAPGIADLQELQAAAKAALILNQGA</sequence>
<keyword evidence="11" id="KW-1185">Reference proteome</keyword>
<evidence type="ECO:0000256" key="7">
    <source>
        <dbReference type="SAM" id="MobiDB-lite"/>
    </source>
</evidence>
<dbReference type="FunFam" id="1.10.1420.10:FF:000005">
    <property type="entry name" value="DNA mismatch repair protein"/>
    <property type="match status" value="1"/>
</dbReference>
<dbReference type="InterPro" id="IPR000432">
    <property type="entry name" value="DNA_mismatch_repair_MutS_C"/>
</dbReference>
<organism evidence="10 11">
    <name type="scientific">Coccomyxa viridis</name>
    <dbReference type="NCBI Taxonomy" id="1274662"/>
    <lineage>
        <taxon>Eukaryota</taxon>
        <taxon>Viridiplantae</taxon>
        <taxon>Chlorophyta</taxon>
        <taxon>core chlorophytes</taxon>
        <taxon>Trebouxiophyceae</taxon>
        <taxon>Trebouxiophyceae incertae sedis</taxon>
        <taxon>Coccomyxaceae</taxon>
        <taxon>Coccomyxa</taxon>
    </lineage>
</organism>
<evidence type="ECO:0000313" key="10">
    <source>
        <dbReference type="EMBL" id="CAK0782538.1"/>
    </source>
</evidence>
<dbReference type="Pfam" id="PF05192">
    <property type="entry name" value="MutS_III"/>
    <property type="match status" value="1"/>
</dbReference>
<keyword evidence="4 6" id="KW-0067">ATP-binding</keyword>
<comment type="caution">
    <text evidence="10">The sequence shown here is derived from an EMBL/GenBank/DDBJ whole genome shotgun (WGS) entry which is preliminary data.</text>
</comment>
<feature type="compositionally biased region" description="Low complexity" evidence="7">
    <location>
        <begin position="202"/>
        <end position="222"/>
    </location>
</feature>
<accession>A0AAV1I6Q7</accession>
<keyword evidence="6" id="KW-0234">DNA repair</keyword>
<dbReference type="InterPro" id="IPR027417">
    <property type="entry name" value="P-loop_NTPase"/>
</dbReference>
<dbReference type="InterPro" id="IPR016151">
    <property type="entry name" value="DNA_mismatch_repair_MutS_N"/>
</dbReference>
<feature type="region of interest" description="Disordered" evidence="7">
    <location>
        <begin position="1"/>
        <end position="109"/>
    </location>
</feature>
<dbReference type="GO" id="GO:0032301">
    <property type="term" value="C:MutSalpha complex"/>
    <property type="evidence" value="ECO:0007669"/>
    <property type="project" value="TreeGrafter"/>
</dbReference>
<dbReference type="GO" id="GO:0030983">
    <property type="term" value="F:mismatched DNA binding"/>
    <property type="evidence" value="ECO:0007669"/>
    <property type="project" value="UniProtKB-UniRule"/>
</dbReference>
<comment type="similarity">
    <text evidence="1 6">Belongs to the DNA mismatch repair MutS family.</text>
</comment>
<dbReference type="SUPFAM" id="SSF48334">
    <property type="entry name" value="DNA repair protein MutS, domain III"/>
    <property type="match status" value="1"/>
</dbReference>
<dbReference type="SUPFAM" id="SSF52540">
    <property type="entry name" value="P-loop containing nucleoside triphosphate hydrolases"/>
    <property type="match status" value="1"/>
</dbReference>
<dbReference type="PIRSF" id="PIRSF037677">
    <property type="entry name" value="DNA_mis_repair_Msh6"/>
    <property type="match status" value="1"/>
</dbReference>
<name>A0AAV1I6Q7_9CHLO</name>
<keyword evidence="2 6" id="KW-0547">Nucleotide-binding</keyword>
<dbReference type="PANTHER" id="PTHR11361">
    <property type="entry name" value="DNA MISMATCH REPAIR PROTEIN MUTS FAMILY MEMBER"/>
    <property type="match status" value="1"/>
</dbReference>
<dbReference type="NCBIfam" id="NF003810">
    <property type="entry name" value="PRK05399.1"/>
    <property type="match status" value="1"/>
</dbReference>
<feature type="region of interest" description="Disordered" evidence="7">
    <location>
        <begin position="163"/>
        <end position="317"/>
    </location>
</feature>